<gene>
    <name evidence="6" type="primary">LOC112692830</name>
    <name evidence="4" type="ORF">g.20572</name>
</gene>
<name>A0A2S2PZF3_9HEMI</name>
<evidence type="ECO:0000313" key="5">
    <source>
        <dbReference type="Proteomes" id="UP000694846"/>
    </source>
</evidence>
<proteinExistence type="predicted"/>
<reference evidence="6" key="2">
    <citation type="submission" date="2025-04" db="UniProtKB">
        <authorList>
            <consortium name="RefSeq"/>
        </authorList>
    </citation>
    <scope>IDENTIFICATION</scope>
    <source>
        <tissue evidence="6">Whole body</tissue>
    </source>
</reference>
<organism evidence="4">
    <name type="scientific">Sipha flava</name>
    <name type="common">yellow sugarcane aphid</name>
    <dbReference type="NCBI Taxonomy" id="143950"/>
    <lineage>
        <taxon>Eukaryota</taxon>
        <taxon>Metazoa</taxon>
        <taxon>Ecdysozoa</taxon>
        <taxon>Arthropoda</taxon>
        <taxon>Hexapoda</taxon>
        <taxon>Insecta</taxon>
        <taxon>Pterygota</taxon>
        <taxon>Neoptera</taxon>
        <taxon>Paraneoptera</taxon>
        <taxon>Hemiptera</taxon>
        <taxon>Sternorrhyncha</taxon>
        <taxon>Aphidomorpha</taxon>
        <taxon>Aphidoidea</taxon>
        <taxon>Aphididae</taxon>
        <taxon>Sipha</taxon>
    </lineage>
</organism>
<dbReference type="GO" id="GO:0042302">
    <property type="term" value="F:structural constituent of cuticle"/>
    <property type="evidence" value="ECO:0007669"/>
    <property type="project" value="UniProtKB-UniRule"/>
</dbReference>
<dbReference type="InterPro" id="IPR000618">
    <property type="entry name" value="Insect_cuticle"/>
</dbReference>
<keyword evidence="5" id="KW-1185">Reference proteome</keyword>
<dbReference type="GO" id="GO:0005615">
    <property type="term" value="C:extracellular space"/>
    <property type="evidence" value="ECO:0007669"/>
    <property type="project" value="TreeGrafter"/>
</dbReference>
<evidence type="ECO:0000256" key="1">
    <source>
        <dbReference type="ARBA" id="ARBA00022460"/>
    </source>
</evidence>
<dbReference type="PANTHER" id="PTHR12236">
    <property type="entry name" value="STRUCTURAL CONTITUENT OF CUTICLE"/>
    <property type="match status" value="1"/>
</dbReference>
<dbReference type="RefSeq" id="XP_025423415.1">
    <property type="nucleotide sequence ID" value="XM_025567630.1"/>
</dbReference>
<sequence length="114" mass="13213">MFVKERFICLVLFTWIMVIEGRPQVDSMIKTSEKIEPYEYQYKVEDQTSGNYYGQNEIGKDTGRIEGSYFVYLPDGRLMTVSYYVDGESGFVPKITYQDNASPFSNSGKSVQRR</sequence>
<dbReference type="GO" id="GO:0031012">
    <property type="term" value="C:extracellular matrix"/>
    <property type="evidence" value="ECO:0007669"/>
    <property type="project" value="TreeGrafter"/>
</dbReference>
<evidence type="ECO:0000313" key="6">
    <source>
        <dbReference type="RefSeq" id="XP_025423415.1"/>
    </source>
</evidence>
<evidence type="ECO:0000256" key="3">
    <source>
        <dbReference type="SAM" id="SignalP"/>
    </source>
</evidence>
<dbReference type="PANTHER" id="PTHR12236:SF98">
    <property type="entry name" value="CUTICULAR PROTEIN 56F"/>
    <property type="match status" value="1"/>
</dbReference>
<protein>
    <submittedName>
        <fullName evidence="6">Uncharacterized protein LOC112692830</fullName>
    </submittedName>
</protein>
<dbReference type="GeneID" id="112692830"/>
<dbReference type="EMBL" id="GGMS01001606">
    <property type="protein sequence ID" value="MBY70809.1"/>
    <property type="molecule type" value="Transcribed_RNA"/>
</dbReference>
<dbReference type="OrthoDB" id="6418165at2759"/>
<dbReference type="Pfam" id="PF00379">
    <property type="entry name" value="Chitin_bind_4"/>
    <property type="match status" value="1"/>
</dbReference>
<accession>A0A2S2PZF3</accession>
<keyword evidence="3" id="KW-0732">Signal</keyword>
<dbReference type="Proteomes" id="UP000694846">
    <property type="component" value="Unplaced"/>
</dbReference>
<feature type="chain" id="PRO_5044578978" evidence="3">
    <location>
        <begin position="22"/>
        <end position="114"/>
    </location>
</feature>
<evidence type="ECO:0000256" key="2">
    <source>
        <dbReference type="PROSITE-ProRule" id="PRU00497"/>
    </source>
</evidence>
<reference evidence="4" key="1">
    <citation type="submission" date="2018-04" db="EMBL/GenBank/DDBJ databases">
        <title>Transcriptome assembly of Sipha flava.</title>
        <authorList>
            <person name="Scully E.D."/>
            <person name="Geib S.M."/>
            <person name="Palmer N.A."/>
            <person name="Koch K."/>
            <person name="Bradshaw J."/>
            <person name="Heng-Moss T."/>
            <person name="Sarath G."/>
        </authorList>
    </citation>
    <scope>NUCLEOTIDE SEQUENCE</scope>
</reference>
<dbReference type="InterPro" id="IPR051217">
    <property type="entry name" value="Insect_Cuticle_Struc_Prot"/>
</dbReference>
<keyword evidence="1 2" id="KW-0193">Cuticle</keyword>
<dbReference type="PROSITE" id="PS51155">
    <property type="entry name" value="CHIT_BIND_RR_2"/>
    <property type="match status" value="1"/>
</dbReference>
<feature type="signal peptide" evidence="3">
    <location>
        <begin position="1"/>
        <end position="21"/>
    </location>
</feature>
<evidence type="ECO:0000313" key="4">
    <source>
        <dbReference type="EMBL" id="MBY70809.1"/>
    </source>
</evidence>
<dbReference type="AlphaFoldDB" id="A0A2S2PZF3"/>